<accession>A0A443SWZ8</accession>
<dbReference type="EMBL" id="NCKV01000002">
    <property type="protein sequence ID" value="RWS32033.1"/>
    <property type="molecule type" value="Genomic_DNA"/>
</dbReference>
<gene>
    <name evidence="2" type="ORF">B4U80_01499</name>
</gene>
<dbReference type="InterPro" id="IPR036179">
    <property type="entry name" value="Ig-like_dom_sf"/>
</dbReference>
<comment type="caution">
    <text evidence="2">The sequence shown here is derived from an EMBL/GenBank/DDBJ whole genome shotgun (WGS) entry which is preliminary data.</text>
</comment>
<feature type="domain" description="Ig-like" evidence="1">
    <location>
        <begin position="21"/>
        <end position="79"/>
    </location>
</feature>
<protein>
    <recommendedName>
        <fullName evidence="1">Ig-like domain-containing protein</fullName>
    </recommendedName>
</protein>
<feature type="non-terminal residue" evidence="2">
    <location>
        <position position="1"/>
    </location>
</feature>
<evidence type="ECO:0000313" key="2">
    <source>
        <dbReference type="EMBL" id="RWS32033.1"/>
    </source>
</evidence>
<proteinExistence type="predicted"/>
<dbReference type="VEuPathDB" id="VectorBase:LDEU000007"/>
<evidence type="ECO:0000313" key="3">
    <source>
        <dbReference type="Proteomes" id="UP000288716"/>
    </source>
</evidence>
<dbReference type="Proteomes" id="UP000288716">
    <property type="component" value="Unassembled WGS sequence"/>
</dbReference>
<organism evidence="2 3">
    <name type="scientific">Leptotrombidium deliense</name>
    <dbReference type="NCBI Taxonomy" id="299467"/>
    <lineage>
        <taxon>Eukaryota</taxon>
        <taxon>Metazoa</taxon>
        <taxon>Ecdysozoa</taxon>
        <taxon>Arthropoda</taxon>
        <taxon>Chelicerata</taxon>
        <taxon>Arachnida</taxon>
        <taxon>Acari</taxon>
        <taxon>Acariformes</taxon>
        <taxon>Trombidiformes</taxon>
        <taxon>Prostigmata</taxon>
        <taxon>Anystina</taxon>
        <taxon>Parasitengona</taxon>
        <taxon>Trombiculoidea</taxon>
        <taxon>Trombiculidae</taxon>
        <taxon>Leptotrombidium</taxon>
    </lineage>
</organism>
<dbReference type="InterPro" id="IPR007110">
    <property type="entry name" value="Ig-like_dom"/>
</dbReference>
<keyword evidence="3" id="KW-1185">Reference proteome</keyword>
<dbReference type="AlphaFoldDB" id="A0A443SWZ8"/>
<sequence length="116" mass="12937">LGIAEHFAKPALVLNCTQTVLVCRITANASSNINVYWTFQGENASKLPDVRIEANASDTWHLIVSCATPVHAGTYQCNAHPLDNTEVLYRKEAVIQVFGECCLFAFLKHRYLNENL</sequence>
<dbReference type="PROSITE" id="PS50835">
    <property type="entry name" value="IG_LIKE"/>
    <property type="match status" value="1"/>
</dbReference>
<dbReference type="Gene3D" id="2.60.40.10">
    <property type="entry name" value="Immunoglobulins"/>
    <property type="match status" value="1"/>
</dbReference>
<dbReference type="OrthoDB" id="8872417at2759"/>
<dbReference type="SUPFAM" id="SSF48726">
    <property type="entry name" value="Immunoglobulin"/>
    <property type="match status" value="1"/>
</dbReference>
<evidence type="ECO:0000259" key="1">
    <source>
        <dbReference type="PROSITE" id="PS50835"/>
    </source>
</evidence>
<name>A0A443SWZ8_9ACAR</name>
<dbReference type="InterPro" id="IPR013783">
    <property type="entry name" value="Ig-like_fold"/>
</dbReference>
<reference evidence="2 3" key="1">
    <citation type="journal article" date="2018" name="Gigascience">
        <title>Genomes of trombidid mites reveal novel predicted allergens and laterally-transferred genes associated with secondary metabolism.</title>
        <authorList>
            <person name="Dong X."/>
            <person name="Chaisiri K."/>
            <person name="Xia D."/>
            <person name="Armstrong S.D."/>
            <person name="Fang Y."/>
            <person name="Donnelly M.J."/>
            <person name="Kadowaki T."/>
            <person name="McGarry J.W."/>
            <person name="Darby A.C."/>
            <person name="Makepeace B.L."/>
        </authorList>
    </citation>
    <scope>NUCLEOTIDE SEQUENCE [LARGE SCALE GENOMIC DNA]</scope>
    <source>
        <strain evidence="2">UoL-UT</strain>
    </source>
</reference>